<gene>
    <name evidence="1" type="ORF">ERS132414_00694</name>
</gene>
<evidence type="ECO:0000313" key="2">
    <source>
        <dbReference type="Proteomes" id="UP000072794"/>
    </source>
</evidence>
<dbReference type="Proteomes" id="UP000072794">
    <property type="component" value="Unassembled WGS sequence"/>
</dbReference>
<dbReference type="Pfam" id="PF08951">
    <property type="entry name" value="EntA_Immun"/>
    <property type="match status" value="1"/>
</dbReference>
<sequence length="98" mass="11417">METREKIMEELINLILNPTTTAEERKLLVAYKQEFERTRDTERTILALAESIRKLAVRNVFYRISLSPGLSQFYKKISAYGEWEKNLGRGLIAIGIIR</sequence>
<accession>A0A0Z8F5L5</accession>
<organism evidence="1 2">
    <name type="scientific">Streptococcus suis</name>
    <dbReference type="NCBI Taxonomy" id="1307"/>
    <lineage>
        <taxon>Bacteria</taxon>
        <taxon>Bacillati</taxon>
        <taxon>Bacillota</taxon>
        <taxon>Bacilli</taxon>
        <taxon>Lactobacillales</taxon>
        <taxon>Streptococcaceae</taxon>
        <taxon>Streptococcus</taxon>
    </lineage>
</organism>
<name>A0A0Z8F5L5_STRSU</name>
<dbReference type="RefSeq" id="WP_044776083.1">
    <property type="nucleotide sequence ID" value="NZ_CEDY01000016.1"/>
</dbReference>
<dbReference type="CDD" id="cd21059">
    <property type="entry name" value="LciA-like"/>
    <property type="match status" value="1"/>
</dbReference>
<dbReference type="GO" id="GO:0030153">
    <property type="term" value="P:bacteriocin immunity"/>
    <property type="evidence" value="ECO:0007669"/>
    <property type="project" value="InterPro"/>
</dbReference>
<dbReference type="InterPro" id="IPR015046">
    <property type="entry name" value="LciA_Immunity-like"/>
</dbReference>
<dbReference type="EMBL" id="FIHA01000010">
    <property type="protein sequence ID" value="CYU74199.1"/>
    <property type="molecule type" value="Genomic_DNA"/>
</dbReference>
<proteinExistence type="predicted"/>
<protein>
    <submittedName>
        <fullName evidence="1">Enterocin A Immunity</fullName>
    </submittedName>
</protein>
<evidence type="ECO:0000313" key="1">
    <source>
        <dbReference type="EMBL" id="CYU74199.1"/>
    </source>
</evidence>
<dbReference type="AlphaFoldDB" id="A0A0Z8F5L5"/>
<reference evidence="1 2" key="1">
    <citation type="submission" date="2016-02" db="EMBL/GenBank/DDBJ databases">
        <authorList>
            <consortium name="Pathogen Informatics"/>
        </authorList>
    </citation>
    <scope>NUCLEOTIDE SEQUENCE [LARGE SCALE GENOMIC DNA]</scope>
    <source>
        <strain evidence="1 2">LSS52</strain>
    </source>
</reference>